<dbReference type="GO" id="GO:0004519">
    <property type="term" value="F:endonuclease activity"/>
    <property type="evidence" value="ECO:0007669"/>
    <property type="project" value="UniProtKB-KW"/>
</dbReference>
<comment type="caution">
    <text evidence="2">The sequence shown here is derived from an EMBL/GenBank/DDBJ whole genome shotgun (WGS) entry which is preliminary data.</text>
</comment>
<keyword evidence="2" id="KW-0378">Hydrolase</keyword>
<evidence type="ECO:0000313" key="2">
    <source>
        <dbReference type="EMBL" id="MBB5661054.1"/>
    </source>
</evidence>
<protein>
    <submittedName>
        <fullName evidence="2">Very-short-patch-repair endonuclease</fullName>
    </submittedName>
</protein>
<proteinExistence type="predicted"/>
<name>A0A7W9A434_9CAUL</name>
<dbReference type="InterPro" id="IPR047216">
    <property type="entry name" value="Endonuclease_DUF559_bact"/>
</dbReference>
<dbReference type="PANTHER" id="PTHR38590">
    <property type="entry name" value="BLL0828 PROTEIN"/>
    <property type="match status" value="1"/>
</dbReference>
<organism evidence="2 3">
    <name type="scientific">Brevundimonas halotolerans</name>
    <dbReference type="NCBI Taxonomy" id="69670"/>
    <lineage>
        <taxon>Bacteria</taxon>
        <taxon>Pseudomonadati</taxon>
        <taxon>Pseudomonadota</taxon>
        <taxon>Alphaproteobacteria</taxon>
        <taxon>Caulobacterales</taxon>
        <taxon>Caulobacteraceae</taxon>
        <taxon>Brevundimonas</taxon>
    </lineage>
</organism>
<keyword evidence="3" id="KW-1185">Reference proteome</keyword>
<dbReference type="CDD" id="cd01038">
    <property type="entry name" value="Endonuclease_DUF559"/>
    <property type="match status" value="1"/>
</dbReference>
<dbReference type="Pfam" id="PF04480">
    <property type="entry name" value="DUF559"/>
    <property type="match status" value="1"/>
</dbReference>
<dbReference type="PANTHER" id="PTHR38590:SF1">
    <property type="entry name" value="BLL0828 PROTEIN"/>
    <property type="match status" value="1"/>
</dbReference>
<dbReference type="AlphaFoldDB" id="A0A7W9A434"/>
<reference evidence="2 3" key="1">
    <citation type="submission" date="2020-08" db="EMBL/GenBank/DDBJ databases">
        <title>Genomic Encyclopedia of Type Strains, Phase IV (KMG-IV): sequencing the most valuable type-strain genomes for metagenomic binning, comparative biology and taxonomic classification.</title>
        <authorList>
            <person name="Goeker M."/>
        </authorList>
    </citation>
    <scope>NUCLEOTIDE SEQUENCE [LARGE SCALE GENOMIC DNA]</scope>
    <source>
        <strain evidence="2 3">DSM 24448</strain>
    </source>
</reference>
<keyword evidence="2" id="KW-0255">Endonuclease</keyword>
<dbReference type="EMBL" id="JACIJB010000007">
    <property type="protein sequence ID" value="MBB5661054.1"/>
    <property type="molecule type" value="Genomic_DNA"/>
</dbReference>
<gene>
    <name evidence="2" type="ORF">FHS65_001812</name>
</gene>
<accession>A0A7W9A434</accession>
<dbReference type="Gene3D" id="3.40.960.10">
    <property type="entry name" value="VSR Endonuclease"/>
    <property type="match status" value="1"/>
</dbReference>
<dbReference type="SUPFAM" id="SSF52980">
    <property type="entry name" value="Restriction endonuclease-like"/>
    <property type="match status" value="1"/>
</dbReference>
<dbReference type="Proteomes" id="UP000548978">
    <property type="component" value="Unassembled WGS sequence"/>
</dbReference>
<evidence type="ECO:0000313" key="3">
    <source>
        <dbReference type="Proteomes" id="UP000548978"/>
    </source>
</evidence>
<keyword evidence="2" id="KW-0540">Nuclease</keyword>
<evidence type="ECO:0000259" key="1">
    <source>
        <dbReference type="Pfam" id="PF04480"/>
    </source>
</evidence>
<dbReference type="InterPro" id="IPR007569">
    <property type="entry name" value="DUF559"/>
</dbReference>
<dbReference type="InterPro" id="IPR011335">
    <property type="entry name" value="Restrct_endonuc-II-like"/>
</dbReference>
<feature type="domain" description="DUF559" evidence="1">
    <location>
        <begin position="1"/>
        <end position="85"/>
    </location>
</feature>
<sequence>MWTRLRDRGFEGFKFRRQTRIGPWIADFCCYDLKLVIELDGGIHRLREEADRRRDADLTRRGFTVLRFGNEAVLTNPNIVFDAIRAHAGAGPPHPSGSA</sequence>